<reference evidence="2" key="2">
    <citation type="submission" date="2021-03" db="UniProtKB">
        <authorList>
            <consortium name="EnsemblPlants"/>
        </authorList>
    </citation>
    <scope>IDENTIFICATION</scope>
</reference>
<dbReference type="AlphaFoldDB" id="A0A803PHU9"/>
<feature type="domain" description="Reverse transcriptase" evidence="1">
    <location>
        <begin position="1"/>
        <end position="179"/>
    </location>
</feature>
<dbReference type="GO" id="GO:0003676">
    <property type="term" value="F:nucleic acid binding"/>
    <property type="evidence" value="ECO:0007669"/>
    <property type="project" value="InterPro"/>
</dbReference>
<dbReference type="InterPro" id="IPR036397">
    <property type="entry name" value="RNaseH_sf"/>
</dbReference>
<dbReference type="EMBL" id="UZAU01000362">
    <property type="status" value="NOT_ANNOTATED_CDS"/>
    <property type="molecule type" value="Genomic_DNA"/>
</dbReference>
<evidence type="ECO:0000259" key="1">
    <source>
        <dbReference type="PROSITE" id="PS50878"/>
    </source>
</evidence>
<name>A0A803PHU9_CANSA</name>
<organism evidence="2 3">
    <name type="scientific">Cannabis sativa</name>
    <name type="common">Hemp</name>
    <name type="synonym">Marijuana</name>
    <dbReference type="NCBI Taxonomy" id="3483"/>
    <lineage>
        <taxon>Eukaryota</taxon>
        <taxon>Viridiplantae</taxon>
        <taxon>Streptophyta</taxon>
        <taxon>Embryophyta</taxon>
        <taxon>Tracheophyta</taxon>
        <taxon>Spermatophyta</taxon>
        <taxon>Magnoliopsida</taxon>
        <taxon>eudicotyledons</taxon>
        <taxon>Gunneridae</taxon>
        <taxon>Pentapetalae</taxon>
        <taxon>rosids</taxon>
        <taxon>fabids</taxon>
        <taxon>Rosales</taxon>
        <taxon>Cannabaceae</taxon>
        <taxon>Cannabis</taxon>
    </lineage>
</organism>
<dbReference type="EnsemblPlants" id="evm.model.04.537">
    <property type="protein sequence ID" value="cds.evm.model.04.537"/>
    <property type="gene ID" value="evm.TU.04.537"/>
</dbReference>
<evidence type="ECO:0000313" key="3">
    <source>
        <dbReference type="Proteomes" id="UP000596661"/>
    </source>
</evidence>
<dbReference type="InterPro" id="IPR043502">
    <property type="entry name" value="DNA/RNA_pol_sf"/>
</dbReference>
<dbReference type="SUPFAM" id="SSF53098">
    <property type="entry name" value="Ribonuclease H-like"/>
    <property type="match status" value="1"/>
</dbReference>
<reference evidence="2" key="1">
    <citation type="submission" date="2018-11" db="EMBL/GenBank/DDBJ databases">
        <authorList>
            <person name="Grassa J C."/>
        </authorList>
    </citation>
    <scope>NUCLEOTIDE SEQUENCE [LARGE SCALE GENOMIC DNA]</scope>
</reference>
<dbReference type="InterPro" id="IPR012337">
    <property type="entry name" value="RNaseH-like_sf"/>
</dbReference>
<dbReference type="PROSITE" id="PS50878">
    <property type="entry name" value="RT_POL"/>
    <property type="match status" value="1"/>
</dbReference>
<keyword evidence="3" id="KW-1185">Reference proteome</keyword>
<dbReference type="InterPro" id="IPR044730">
    <property type="entry name" value="RNase_H-like_dom_plant"/>
</dbReference>
<dbReference type="Pfam" id="PF13456">
    <property type="entry name" value="RVT_3"/>
    <property type="match status" value="1"/>
</dbReference>
<dbReference type="Gene3D" id="3.30.420.10">
    <property type="entry name" value="Ribonuclease H-like superfamily/Ribonuclease H"/>
    <property type="match status" value="1"/>
</dbReference>
<sequence length="444" mass="49013">MAKAFDRVEWAFLESLMFHFNFPTSFVSLIMKCISTTNLSFLLNGAVYGSLKPSRGLRQGDPLSPYLFILCAEGLSSLLRNRQESHIFNGIAISRHAPAISHLFFADDSLLFCTADRNSCLALQDVFKIYSKASGQAINFSKSSILFSPNTDSNIRTLFFQTFNLEDRPFGCKYLGLPQCLSRSKHHSFSFLSDKVASVLRSWSSKCFSRAGKEVLLKAVIQAIPAYAMACFRIPVRICKGIEVMMARFLGIFGEVRKIHRKSWKSMCQSKLLLVAGKLGDIPGSQSASNSAQPRQIPLSTGFKIFTDAAIDSVNQKHSIGVVVLDADNAVKAGFSAPFSGLVPLAFFEAKEAFSAIQWAQLISLPVDVLLTDCKSIVDKLSTSSWNNSVLDDVLSNIQNLLSFSPRLTISYVPRENNFLAHKLAKFGLGLDNELVWNGSLPSI</sequence>
<dbReference type="GO" id="GO:0004523">
    <property type="term" value="F:RNA-DNA hybrid ribonuclease activity"/>
    <property type="evidence" value="ECO:0007669"/>
    <property type="project" value="InterPro"/>
</dbReference>
<dbReference type="CDD" id="cd06222">
    <property type="entry name" value="RNase_H_like"/>
    <property type="match status" value="1"/>
</dbReference>
<dbReference type="Proteomes" id="UP000596661">
    <property type="component" value="Chromosome 4"/>
</dbReference>
<dbReference type="InterPro" id="IPR002156">
    <property type="entry name" value="RNaseH_domain"/>
</dbReference>
<evidence type="ECO:0000313" key="2">
    <source>
        <dbReference type="EnsemblPlants" id="cds.evm.model.04.537"/>
    </source>
</evidence>
<proteinExistence type="predicted"/>
<dbReference type="Pfam" id="PF00078">
    <property type="entry name" value="RVT_1"/>
    <property type="match status" value="1"/>
</dbReference>
<dbReference type="PANTHER" id="PTHR33116:SF86">
    <property type="entry name" value="REVERSE TRANSCRIPTASE DOMAIN-CONTAINING PROTEIN"/>
    <property type="match status" value="1"/>
</dbReference>
<dbReference type="Gramene" id="evm.model.04.537">
    <property type="protein sequence ID" value="cds.evm.model.04.537"/>
    <property type="gene ID" value="evm.TU.04.537"/>
</dbReference>
<dbReference type="SUPFAM" id="SSF56672">
    <property type="entry name" value="DNA/RNA polymerases"/>
    <property type="match status" value="1"/>
</dbReference>
<dbReference type="PANTHER" id="PTHR33116">
    <property type="entry name" value="REVERSE TRANSCRIPTASE ZINC-BINDING DOMAIN-CONTAINING PROTEIN-RELATED-RELATED"/>
    <property type="match status" value="1"/>
</dbReference>
<dbReference type="InterPro" id="IPR000477">
    <property type="entry name" value="RT_dom"/>
</dbReference>
<accession>A0A803PHU9</accession>
<protein>
    <recommendedName>
        <fullName evidence="1">Reverse transcriptase domain-containing protein</fullName>
    </recommendedName>
</protein>